<dbReference type="GO" id="GO:0003677">
    <property type="term" value="F:DNA binding"/>
    <property type="evidence" value="ECO:0007669"/>
    <property type="project" value="UniProtKB-KW"/>
</dbReference>
<dbReference type="InterPro" id="IPR001005">
    <property type="entry name" value="SANT/Myb"/>
</dbReference>
<feature type="region of interest" description="Disordered" evidence="6">
    <location>
        <begin position="245"/>
        <end position="268"/>
    </location>
</feature>
<dbReference type="Proteomes" id="UP000796880">
    <property type="component" value="Unassembled WGS sequence"/>
</dbReference>
<dbReference type="SUPFAM" id="SSF46689">
    <property type="entry name" value="Homeodomain-like"/>
    <property type="match status" value="1"/>
</dbReference>
<evidence type="ECO:0000313" key="8">
    <source>
        <dbReference type="EMBL" id="KAF3434147.1"/>
    </source>
</evidence>
<evidence type="ECO:0000256" key="1">
    <source>
        <dbReference type="ARBA" id="ARBA00004123"/>
    </source>
</evidence>
<gene>
    <name evidence="8" type="ORF">FNV43_RR25250</name>
</gene>
<dbReference type="InterPro" id="IPR009057">
    <property type="entry name" value="Homeodomain-like_sf"/>
</dbReference>
<dbReference type="PANTHER" id="PTHR21654:SF63">
    <property type="entry name" value="MYB-LIKE DOMAIN-CONTAINING PROTEIN"/>
    <property type="match status" value="1"/>
</dbReference>
<protein>
    <recommendedName>
        <fullName evidence="7">Myb-like domain-containing protein</fullName>
    </recommendedName>
</protein>
<dbReference type="CDD" id="cd12203">
    <property type="entry name" value="GT1"/>
    <property type="match status" value="1"/>
</dbReference>
<evidence type="ECO:0000256" key="2">
    <source>
        <dbReference type="ARBA" id="ARBA00023015"/>
    </source>
</evidence>
<proteinExistence type="predicted"/>
<keyword evidence="9" id="KW-1185">Reference proteome</keyword>
<keyword evidence="3" id="KW-0238">DNA-binding</keyword>
<dbReference type="FunFam" id="1.10.10.60:FF:000342">
    <property type="entry name" value="trihelix transcription factor PTL-like"/>
    <property type="match status" value="1"/>
</dbReference>
<evidence type="ECO:0000313" key="9">
    <source>
        <dbReference type="Proteomes" id="UP000796880"/>
    </source>
</evidence>
<feature type="compositionally biased region" description="Low complexity" evidence="6">
    <location>
        <begin position="250"/>
        <end position="265"/>
    </location>
</feature>
<feature type="domain" description="Myb-like" evidence="7">
    <location>
        <begin position="410"/>
        <end position="468"/>
    </location>
</feature>
<dbReference type="EMBL" id="VOIH02000011">
    <property type="protein sequence ID" value="KAF3434147.1"/>
    <property type="molecule type" value="Genomic_DNA"/>
</dbReference>
<comment type="subcellular location">
    <subcellularLocation>
        <location evidence="1">Nucleus</location>
    </subcellularLocation>
</comment>
<dbReference type="PROSITE" id="PS50090">
    <property type="entry name" value="MYB_LIKE"/>
    <property type="match status" value="2"/>
</dbReference>
<comment type="caution">
    <text evidence="8">The sequence shown here is derived from an EMBL/GenBank/DDBJ whole genome shotgun (WGS) entry which is preliminary data.</text>
</comment>
<dbReference type="SMART" id="SM00717">
    <property type="entry name" value="SANT"/>
    <property type="match status" value="2"/>
</dbReference>
<dbReference type="PANTHER" id="PTHR21654">
    <property type="entry name" value="FI21293P1"/>
    <property type="match status" value="1"/>
</dbReference>
<dbReference type="OrthoDB" id="1919525at2759"/>
<feature type="domain" description="Myb-like" evidence="7">
    <location>
        <begin position="101"/>
        <end position="162"/>
    </location>
</feature>
<dbReference type="GO" id="GO:0005634">
    <property type="term" value="C:nucleus"/>
    <property type="evidence" value="ECO:0007669"/>
    <property type="project" value="UniProtKB-SubCell"/>
</dbReference>
<evidence type="ECO:0000256" key="3">
    <source>
        <dbReference type="ARBA" id="ARBA00023125"/>
    </source>
</evidence>
<dbReference type="InterPro" id="IPR044822">
    <property type="entry name" value="Myb_DNA-bind_4"/>
</dbReference>
<evidence type="ECO:0000256" key="5">
    <source>
        <dbReference type="ARBA" id="ARBA00023242"/>
    </source>
</evidence>
<evidence type="ECO:0000256" key="4">
    <source>
        <dbReference type="ARBA" id="ARBA00023163"/>
    </source>
</evidence>
<keyword evidence="4" id="KW-0804">Transcription</keyword>
<keyword evidence="2" id="KW-0805">Transcription regulation</keyword>
<name>A0A8K0DN08_9ROSA</name>
<dbReference type="GO" id="GO:0006355">
    <property type="term" value="P:regulation of DNA-templated transcription"/>
    <property type="evidence" value="ECO:0007669"/>
    <property type="project" value="UniProtKB-ARBA"/>
</dbReference>
<organism evidence="8 9">
    <name type="scientific">Rhamnella rubrinervis</name>
    <dbReference type="NCBI Taxonomy" id="2594499"/>
    <lineage>
        <taxon>Eukaryota</taxon>
        <taxon>Viridiplantae</taxon>
        <taxon>Streptophyta</taxon>
        <taxon>Embryophyta</taxon>
        <taxon>Tracheophyta</taxon>
        <taxon>Spermatophyta</taxon>
        <taxon>Magnoliopsida</taxon>
        <taxon>eudicotyledons</taxon>
        <taxon>Gunneridae</taxon>
        <taxon>Pentapetalae</taxon>
        <taxon>rosids</taxon>
        <taxon>fabids</taxon>
        <taxon>Rosales</taxon>
        <taxon>Rhamnaceae</taxon>
        <taxon>rhamnoid group</taxon>
        <taxon>Rhamneae</taxon>
        <taxon>Rhamnella</taxon>
    </lineage>
</organism>
<sequence length="532" mass="61224">MDDQYSLSDLRQLMSSRSDFPSNPRFPEPFPVHLNLSYPSTAYQSHLIGGAVPSGGSVDHNYSITAALTTAVTSTTTPLASSLYGIELESGWNTGINDVGNNSRWPRQETLTLLEIRSRLDSKFKESNQKGPLWDEVSRVMAEEHGYQRSGKKCKEKFENLYKYYKKTKDGKAGRQDGKHYRFFRQLEAIYGENNNKNDSNQFSSALETHNHAGRYPLLNYRTATAPNQPFNQESQEVVHGHKFSESQLSFSNNSTTEFETSSSENNDDDLSAVAAFKVSQSMMGMGIKPKGTNNERQSCSRVRKRWKTKVENFVDSQMRKVIEAQENWMDKMLKSIMDKEEERMSREEERRRREAARFDREVIEFWAKEKAWAEARDAAFVEALKNFKGKGVENIAGHDDDKNCYNHGWTEEEIECLIEIRTSLEQTFEESGYLKAELTWVDIAQKLTSFGYERSAAECEEKWENLNTKCKEELKTSSNYFVKDDQVCCNMGTQMHPHCYLLIGEGENLWVDKYGVKHSKEMDQPISNKQD</sequence>
<accession>A0A8K0DN08</accession>
<dbReference type="Gene3D" id="1.10.10.60">
    <property type="entry name" value="Homeodomain-like"/>
    <property type="match status" value="2"/>
</dbReference>
<evidence type="ECO:0000259" key="7">
    <source>
        <dbReference type="PROSITE" id="PS50090"/>
    </source>
</evidence>
<dbReference type="Pfam" id="PF13837">
    <property type="entry name" value="Myb_DNA-bind_4"/>
    <property type="match status" value="2"/>
</dbReference>
<reference evidence="8" key="1">
    <citation type="submission" date="2020-03" db="EMBL/GenBank/DDBJ databases">
        <title>A high-quality chromosome-level genome assembly of a woody plant with both climbing and erect habits, Rhamnella rubrinervis.</title>
        <authorList>
            <person name="Lu Z."/>
            <person name="Yang Y."/>
            <person name="Zhu X."/>
            <person name="Sun Y."/>
        </authorList>
    </citation>
    <scope>NUCLEOTIDE SEQUENCE</scope>
    <source>
        <strain evidence="8">BYM</strain>
        <tissue evidence="8">Leaf</tissue>
    </source>
</reference>
<keyword evidence="5" id="KW-0539">Nucleus</keyword>
<dbReference type="AlphaFoldDB" id="A0A8K0DN08"/>
<evidence type="ECO:0000256" key="6">
    <source>
        <dbReference type="SAM" id="MobiDB-lite"/>
    </source>
</evidence>